<dbReference type="EMBL" id="BOMV01000015">
    <property type="protein sequence ID" value="GIE94627.1"/>
    <property type="molecule type" value="Genomic_DNA"/>
</dbReference>
<keyword evidence="3" id="KW-0732">Signal</keyword>
<dbReference type="RefSeq" id="WP_203780950.1">
    <property type="nucleotide sequence ID" value="NZ_BOMV01000015.1"/>
</dbReference>
<evidence type="ECO:0000256" key="2">
    <source>
        <dbReference type="SAM" id="Phobius"/>
    </source>
</evidence>
<evidence type="ECO:0000313" key="5">
    <source>
        <dbReference type="EMBL" id="GIE94627.1"/>
    </source>
</evidence>
<reference evidence="5" key="1">
    <citation type="submission" date="2021-01" db="EMBL/GenBank/DDBJ databases">
        <title>Whole genome shotgun sequence of Actinoplanes rishiriensis NBRC 108556.</title>
        <authorList>
            <person name="Komaki H."/>
            <person name="Tamura T."/>
        </authorList>
    </citation>
    <scope>NUCLEOTIDE SEQUENCE</scope>
    <source>
        <strain evidence="5">NBRC 108556</strain>
    </source>
</reference>
<feature type="domain" description="VWFA" evidence="4">
    <location>
        <begin position="36"/>
        <end position="242"/>
    </location>
</feature>
<sequence length="778" mass="81112">MLRRLLPPVLAVVVTGLIAGPAEARRDDPPVLPPMQVIVLVDESGSLSDEDVLREREAARTIAFSVLAPGSEVSVVGFGSSNGPGQSAVDVVCEPTVLRGEQARASLADCVKSLRKRKAGEGDDTDHAAALQQALSFVRAGDPGHKKIVFLLTDGRLDVANSAAYGDRPDRRNGAAWEVAKQALGDLAAAKAQVWPLGFGSVDQSALSDFARGESCTPAAGDPAARVVSDSSKLIAAVTEAFSSAGCMRILPPDSGDVPGDLHGTIPAIASEAAIIVRKKDRRVQVDYFAPGASEPAPKAGGSNFEFAGQATDLETLKISDPVPGEWTIRLSSAEAAPKDVTATVVYQAAVRAYVTVNPPQPKPGQDVDIEMQVWARNRAITDAAALSTLAFEATMTGAGVGAQKVPLADADRNGTFTGRTTVPTAATGELAFTGQVTGIGIGGDTRVFNTRIRGNGPAIEASILFDVNRASAHPGDEISGRITARNDSGRPARLRLEVVEPSRDTRFSVDPPALQIAPGSSTTPFTLTVGAETVRGTSSATLRLVDDAGSFVVTERLFAAEVTPVPSWPYRHRWLLLGVAVVLAIALALIAMRLWARNETRKVRGLTVSLYVAGRRADDLPAPNPGSKVLRFTVDPDVHGPHLQPAAARDAEAYQIRRAGTGLTFTAPGRPAVPLGLGVRRPVGPDLAVAVVDGADPTTATEVFASTAYDPFDGAAATAPIPGPRDHTATGQYPPPRDPFAPDAHDPFAPDYPAAGSSSPAPSPAGGNTYEDPNNPF</sequence>
<protein>
    <recommendedName>
        <fullName evidence="4">VWFA domain-containing protein</fullName>
    </recommendedName>
</protein>
<accession>A0A919N044</accession>
<dbReference type="InterPro" id="IPR002035">
    <property type="entry name" value="VWF_A"/>
</dbReference>
<dbReference type="Gene3D" id="3.40.50.410">
    <property type="entry name" value="von Willebrand factor, type A domain"/>
    <property type="match status" value="1"/>
</dbReference>
<feature type="region of interest" description="Disordered" evidence="1">
    <location>
        <begin position="716"/>
        <end position="778"/>
    </location>
</feature>
<dbReference type="SMART" id="SM00327">
    <property type="entry name" value="VWA"/>
    <property type="match status" value="1"/>
</dbReference>
<name>A0A919N044_9ACTN</name>
<dbReference type="CDD" id="cd00198">
    <property type="entry name" value="vWFA"/>
    <property type="match status" value="1"/>
</dbReference>
<organism evidence="5 6">
    <name type="scientific">Paractinoplanes rishiriensis</name>
    <dbReference type="NCBI Taxonomy" id="1050105"/>
    <lineage>
        <taxon>Bacteria</taxon>
        <taxon>Bacillati</taxon>
        <taxon>Actinomycetota</taxon>
        <taxon>Actinomycetes</taxon>
        <taxon>Micromonosporales</taxon>
        <taxon>Micromonosporaceae</taxon>
        <taxon>Paractinoplanes</taxon>
    </lineage>
</organism>
<keyword evidence="2" id="KW-1133">Transmembrane helix</keyword>
<dbReference type="Proteomes" id="UP000636960">
    <property type="component" value="Unassembled WGS sequence"/>
</dbReference>
<evidence type="ECO:0000259" key="4">
    <source>
        <dbReference type="PROSITE" id="PS50234"/>
    </source>
</evidence>
<keyword evidence="2" id="KW-0472">Membrane</keyword>
<proteinExistence type="predicted"/>
<dbReference type="AlphaFoldDB" id="A0A919N044"/>
<evidence type="ECO:0000313" key="6">
    <source>
        <dbReference type="Proteomes" id="UP000636960"/>
    </source>
</evidence>
<keyword evidence="6" id="KW-1185">Reference proteome</keyword>
<keyword evidence="2" id="KW-0812">Transmembrane</keyword>
<comment type="caution">
    <text evidence="5">The sequence shown here is derived from an EMBL/GenBank/DDBJ whole genome shotgun (WGS) entry which is preliminary data.</text>
</comment>
<evidence type="ECO:0000256" key="3">
    <source>
        <dbReference type="SAM" id="SignalP"/>
    </source>
</evidence>
<dbReference type="InterPro" id="IPR036465">
    <property type="entry name" value="vWFA_dom_sf"/>
</dbReference>
<dbReference type="PROSITE" id="PS50234">
    <property type="entry name" value="VWFA"/>
    <property type="match status" value="1"/>
</dbReference>
<feature type="chain" id="PRO_5038788310" description="VWFA domain-containing protein" evidence="3">
    <location>
        <begin position="25"/>
        <end position="778"/>
    </location>
</feature>
<dbReference type="SUPFAM" id="SSF53300">
    <property type="entry name" value="vWA-like"/>
    <property type="match status" value="1"/>
</dbReference>
<feature type="signal peptide" evidence="3">
    <location>
        <begin position="1"/>
        <end position="24"/>
    </location>
</feature>
<feature type="transmembrane region" description="Helical" evidence="2">
    <location>
        <begin position="575"/>
        <end position="597"/>
    </location>
</feature>
<gene>
    <name evidence="5" type="ORF">Ari01nite_20920</name>
</gene>
<evidence type="ECO:0000256" key="1">
    <source>
        <dbReference type="SAM" id="MobiDB-lite"/>
    </source>
</evidence>
<dbReference type="Pfam" id="PF13519">
    <property type="entry name" value="VWA_2"/>
    <property type="match status" value="1"/>
</dbReference>
<feature type="compositionally biased region" description="Low complexity" evidence="1">
    <location>
        <begin position="750"/>
        <end position="768"/>
    </location>
</feature>